<feature type="region of interest" description="Disordered" evidence="1">
    <location>
        <begin position="59"/>
        <end position="90"/>
    </location>
</feature>
<evidence type="ECO:0000313" key="2">
    <source>
        <dbReference type="EMBL" id="CAA9431132.1"/>
    </source>
</evidence>
<accession>A0A6J4Q0X2</accession>
<proteinExistence type="predicted"/>
<name>A0A6J4Q0X2_9PSEU</name>
<dbReference type="EMBL" id="CADCUS010000479">
    <property type="protein sequence ID" value="CAA9431132.1"/>
    <property type="molecule type" value="Genomic_DNA"/>
</dbReference>
<organism evidence="2">
    <name type="scientific">uncultured Pseudonocardia sp</name>
    <dbReference type="NCBI Taxonomy" id="211455"/>
    <lineage>
        <taxon>Bacteria</taxon>
        <taxon>Bacillati</taxon>
        <taxon>Actinomycetota</taxon>
        <taxon>Actinomycetes</taxon>
        <taxon>Pseudonocardiales</taxon>
        <taxon>Pseudonocardiaceae</taxon>
        <taxon>Pseudonocardia</taxon>
        <taxon>environmental samples</taxon>
    </lineage>
</organism>
<reference evidence="2" key="1">
    <citation type="submission" date="2020-02" db="EMBL/GenBank/DDBJ databases">
        <authorList>
            <person name="Meier V. D."/>
        </authorList>
    </citation>
    <scope>NUCLEOTIDE SEQUENCE</scope>
    <source>
        <strain evidence="2">AVDCRST_MAG66</strain>
    </source>
</reference>
<sequence length="175" mass="18019">MSSAVATVDSTTAGSAIAEAAARTDLQQSLLVHLAAALDTLSVDELRALAEGRGRLVFSPEAPAPSEPAAPVIGAQRGVPHRPSARPTARPTAVVVDVSADVAAIHGCATPEQVRAYLAERRFTVPVLRQLARALGPTVPASGRSRAELVHAIVEGTVGFRARSHALSGGAWVRS</sequence>
<protein>
    <submittedName>
        <fullName evidence="2">Uncharacterized protein</fullName>
    </submittedName>
</protein>
<gene>
    <name evidence="2" type="ORF">AVDCRST_MAG66-3321</name>
</gene>
<evidence type="ECO:0000256" key="1">
    <source>
        <dbReference type="SAM" id="MobiDB-lite"/>
    </source>
</evidence>
<dbReference type="AlphaFoldDB" id="A0A6J4Q0X2"/>